<keyword evidence="2" id="KW-1185">Reference proteome</keyword>
<evidence type="ECO:0008006" key="3">
    <source>
        <dbReference type="Google" id="ProtNLM"/>
    </source>
</evidence>
<dbReference type="InterPro" id="IPR006626">
    <property type="entry name" value="PbH1"/>
</dbReference>
<sequence>MRYIRALTVLGLVPLCLTTAAITPSRADHWNLERTGLSAPSRLVKFRGTYYATVENATVRDLEIHGNVVIEASNVTMANVRLVSEAPWHALRVMESATGFTLQESEIDGAGGTVNGVYGFGTFLRNDIHGVDNGINVIAPSTIRDNYIHDFRTSTDGHYDGIEINGGHDIQIVHNLIVNEHDQTSAVMMNNEFSGLSNISIENNRLVGGGYTIYLDGRKGGGAVDDASIRIIGNEIGGGRWGNFAFYDSQPVVEGNNARK</sequence>
<dbReference type="OrthoDB" id="505641at2"/>
<dbReference type="SUPFAM" id="SSF51126">
    <property type="entry name" value="Pectin lyase-like"/>
    <property type="match status" value="1"/>
</dbReference>
<organism evidence="1 2">
    <name type="scientific">Shinella kummerowiae</name>
    <dbReference type="NCBI Taxonomy" id="417745"/>
    <lineage>
        <taxon>Bacteria</taxon>
        <taxon>Pseudomonadati</taxon>
        <taxon>Pseudomonadota</taxon>
        <taxon>Alphaproteobacteria</taxon>
        <taxon>Hyphomicrobiales</taxon>
        <taxon>Rhizobiaceae</taxon>
        <taxon>Shinella</taxon>
    </lineage>
</organism>
<evidence type="ECO:0000313" key="2">
    <source>
        <dbReference type="Proteomes" id="UP000435802"/>
    </source>
</evidence>
<dbReference type="Gene3D" id="2.160.20.10">
    <property type="entry name" value="Single-stranded right-handed beta-helix, Pectin lyase-like"/>
    <property type="match status" value="1"/>
</dbReference>
<dbReference type="RefSeq" id="WP_160859843.1">
    <property type="nucleotide sequence ID" value="NZ_WUMK01000005.1"/>
</dbReference>
<proteinExistence type="predicted"/>
<dbReference type="InterPro" id="IPR011050">
    <property type="entry name" value="Pectin_lyase_fold/virulence"/>
</dbReference>
<protein>
    <recommendedName>
        <fullName evidence="3">Right handed beta helix domain-containing protein</fullName>
    </recommendedName>
</protein>
<accession>A0A6N8SHR2</accession>
<dbReference type="EMBL" id="WUMK01000005">
    <property type="protein sequence ID" value="MXN46300.1"/>
    <property type="molecule type" value="Genomic_DNA"/>
</dbReference>
<evidence type="ECO:0000313" key="1">
    <source>
        <dbReference type="EMBL" id="MXN46300.1"/>
    </source>
</evidence>
<name>A0A6N8SHR2_9HYPH</name>
<gene>
    <name evidence="1" type="ORF">GR138_13980</name>
</gene>
<dbReference type="Proteomes" id="UP000435802">
    <property type="component" value="Unassembled WGS sequence"/>
</dbReference>
<dbReference type="AlphaFoldDB" id="A0A6N8SHR2"/>
<comment type="caution">
    <text evidence="1">The sequence shown here is derived from an EMBL/GenBank/DDBJ whole genome shotgun (WGS) entry which is preliminary data.</text>
</comment>
<dbReference type="SMART" id="SM00710">
    <property type="entry name" value="PbH1"/>
    <property type="match status" value="4"/>
</dbReference>
<dbReference type="InterPro" id="IPR012334">
    <property type="entry name" value="Pectin_lyas_fold"/>
</dbReference>
<reference evidence="1 2" key="1">
    <citation type="submission" date="2019-12" db="EMBL/GenBank/DDBJ databases">
        <title>Shinella kummerowiae sp. nov., a symbiotic bacterium isolated from root nodules of the herbal legume Kummerowia stipulacea.</title>
        <authorList>
            <person name="Gao J."/>
        </authorList>
    </citation>
    <scope>NUCLEOTIDE SEQUENCE [LARGE SCALE GENOMIC DNA]</scope>
    <source>
        <strain evidence="1 2">CCBAU 25048</strain>
    </source>
</reference>